<dbReference type="HOGENOM" id="CLU_2980721_0_0_1"/>
<gene>
    <name evidence="1" type="ORF">AG1IA_08795</name>
</gene>
<evidence type="ECO:0000313" key="2">
    <source>
        <dbReference type="Proteomes" id="UP000011668"/>
    </source>
</evidence>
<accession>L8WGW6</accession>
<organism evidence="1 2">
    <name type="scientific">Thanatephorus cucumeris (strain AG1-IA)</name>
    <name type="common">Rice sheath blight fungus</name>
    <name type="synonym">Rhizoctonia solani</name>
    <dbReference type="NCBI Taxonomy" id="983506"/>
    <lineage>
        <taxon>Eukaryota</taxon>
        <taxon>Fungi</taxon>
        <taxon>Dikarya</taxon>
        <taxon>Basidiomycota</taxon>
        <taxon>Agaricomycotina</taxon>
        <taxon>Agaricomycetes</taxon>
        <taxon>Cantharellales</taxon>
        <taxon>Ceratobasidiaceae</taxon>
        <taxon>Rhizoctonia</taxon>
        <taxon>Rhizoctonia solani AG-1</taxon>
    </lineage>
</organism>
<sequence length="58" mass="6760">MRCNSVEQVDMPFIYNAPFSKPAPQTKPSSFRPPFLIWRLHHSTLSHKHPVRFSEHSG</sequence>
<reference evidence="1 2" key="1">
    <citation type="journal article" date="2013" name="Nat. Commun.">
        <title>The evolution and pathogenic mechanisms of the rice sheath blight pathogen.</title>
        <authorList>
            <person name="Zheng A."/>
            <person name="Lin R."/>
            <person name="Xu L."/>
            <person name="Qin P."/>
            <person name="Tang C."/>
            <person name="Ai P."/>
            <person name="Zhang D."/>
            <person name="Liu Y."/>
            <person name="Sun Z."/>
            <person name="Feng H."/>
            <person name="Wang Y."/>
            <person name="Chen Y."/>
            <person name="Liang X."/>
            <person name="Fu R."/>
            <person name="Li Q."/>
            <person name="Zhang J."/>
            <person name="Yu X."/>
            <person name="Xie Z."/>
            <person name="Ding L."/>
            <person name="Guan P."/>
            <person name="Tang J."/>
            <person name="Liang Y."/>
            <person name="Wang S."/>
            <person name="Deng Q."/>
            <person name="Li S."/>
            <person name="Zhu J."/>
            <person name="Wang L."/>
            <person name="Liu H."/>
            <person name="Li P."/>
        </authorList>
    </citation>
    <scope>NUCLEOTIDE SEQUENCE [LARGE SCALE GENOMIC DNA]</scope>
    <source>
        <strain evidence="2">AG-1 IA</strain>
    </source>
</reference>
<dbReference type="AlphaFoldDB" id="L8WGW6"/>
<proteinExistence type="predicted"/>
<comment type="caution">
    <text evidence="1">The sequence shown here is derived from an EMBL/GenBank/DDBJ whole genome shotgun (WGS) entry which is preliminary data.</text>
</comment>
<evidence type="ECO:0000313" key="1">
    <source>
        <dbReference type="EMBL" id="ELU37175.1"/>
    </source>
</evidence>
<name>L8WGW6_THACA</name>
<keyword evidence="2" id="KW-1185">Reference proteome</keyword>
<protein>
    <submittedName>
        <fullName evidence="1">Uncharacterized protein</fullName>
    </submittedName>
</protein>
<dbReference type="Proteomes" id="UP000011668">
    <property type="component" value="Unassembled WGS sequence"/>
</dbReference>
<dbReference type="EMBL" id="AFRT01002819">
    <property type="protein sequence ID" value="ELU37175.1"/>
    <property type="molecule type" value="Genomic_DNA"/>
</dbReference>